<sequence>MSIYDEEDAEAELDKFYKEDHTLYKVIVGDYNAKIRPRRSPEEIHIGTHCLECERLPEEKATKFKKRSSRTTINCNLYISLAGLWEDTAMDNIDEECDRFVHHLRDSAKGVDSLKTTKRPECYKTMLVRNGRVSGAPFSLNGTTITECSRYVYLDREISIA</sequence>
<accession>A0A3P8G5G4</accession>
<evidence type="ECO:0000313" key="1">
    <source>
        <dbReference type="EMBL" id="VDP62275.1"/>
    </source>
</evidence>
<accession>A0A183GX34</accession>
<reference evidence="1 2" key="1">
    <citation type="submission" date="2018-11" db="EMBL/GenBank/DDBJ databases">
        <authorList>
            <consortium name="Pathogen Informatics"/>
        </authorList>
    </citation>
    <scope>NUCLEOTIDE SEQUENCE [LARGE SCALE GENOMIC DNA]</scope>
</reference>
<dbReference type="EMBL" id="UZAH01042726">
    <property type="protein sequence ID" value="VDP62275.1"/>
    <property type="molecule type" value="Genomic_DNA"/>
</dbReference>
<name>A0A183GX34_HELPZ</name>
<proteinExistence type="predicted"/>
<dbReference type="AlphaFoldDB" id="A0A183GX34"/>
<evidence type="ECO:0000313" key="3">
    <source>
        <dbReference type="WBParaSite" id="HPBE_0002725401-mRNA-1"/>
    </source>
</evidence>
<dbReference type="OrthoDB" id="5893112at2759"/>
<dbReference type="WBParaSite" id="HPBE_0002725401-mRNA-1">
    <property type="protein sequence ID" value="HPBE_0002725401-mRNA-1"/>
    <property type="gene ID" value="HPBE_0002725401"/>
</dbReference>
<protein>
    <submittedName>
        <fullName evidence="3">Endo/exonuclease/phosphatase domain-containing protein</fullName>
    </submittedName>
</protein>
<organism evidence="2 3">
    <name type="scientific">Heligmosomoides polygyrus</name>
    <name type="common">Parasitic roundworm</name>
    <dbReference type="NCBI Taxonomy" id="6339"/>
    <lineage>
        <taxon>Eukaryota</taxon>
        <taxon>Metazoa</taxon>
        <taxon>Ecdysozoa</taxon>
        <taxon>Nematoda</taxon>
        <taxon>Chromadorea</taxon>
        <taxon>Rhabditida</taxon>
        <taxon>Rhabditina</taxon>
        <taxon>Rhabditomorpha</taxon>
        <taxon>Strongyloidea</taxon>
        <taxon>Heligmosomidae</taxon>
        <taxon>Heligmosomoides</taxon>
    </lineage>
</organism>
<gene>
    <name evidence="1" type="ORF">HPBE_LOCUS27253</name>
</gene>
<dbReference type="Proteomes" id="UP000050761">
    <property type="component" value="Unassembled WGS sequence"/>
</dbReference>
<evidence type="ECO:0000313" key="2">
    <source>
        <dbReference type="Proteomes" id="UP000050761"/>
    </source>
</evidence>
<keyword evidence="2" id="KW-1185">Reference proteome</keyword>
<reference evidence="3" key="2">
    <citation type="submission" date="2019-09" db="UniProtKB">
        <authorList>
            <consortium name="WormBaseParasite"/>
        </authorList>
    </citation>
    <scope>IDENTIFICATION</scope>
</reference>